<protein>
    <submittedName>
        <fullName evidence="1">Uncharacterized protein</fullName>
    </submittedName>
</protein>
<dbReference type="RefSeq" id="XP_005710113.1">
    <property type="nucleotide sequence ID" value="XM_005710056.1"/>
</dbReference>
<evidence type="ECO:0000313" key="1">
    <source>
        <dbReference type="EMBL" id="CDF39819.1"/>
    </source>
</evidence>
<sequence length="84" mass="8700">MRRRFLGESFLAPAFLFSQATPLPKSMLKAICSGVRGAHGAHGVDDHLTGGHRGAACESCGCARRGAGGGACLLRGRRCCTKVA</sequence>
<gene>
    <name evidence="1" type="ORF">CHC_T00000436001</name>
</gene>
<dbReference type="EMBL" id="HG002080">
    <property type="protein sequence ID" value="CDF39819.1"/>
    <property type="molecule type" value="Genomic_DNA"/>
</dbReference>
<organism evidence="1 2">
    <name type="scientific">Chondrus crispus</name>
    <name type="common">Carrageen Irish moss</name>
    <name type="synonym">Polymorpha crispa</name>
    <dbReference type="NCBI Taxonomy" id="2769"/>
    <lineage>
        <taxon>Eukaryota</taxon>
        <taxon>Rhodophyta</taxon>
        <taxon>Florideophyceae</taxon>
        <taxon>Rhodymeniophycidae</taxon>
        <taxon>Gigartinales</taxon>
        <taxon>Gigartinaceae</taxon>
        <taxon>Chondrus</taxon>
    </lineage>
</organism>
<accession>R7QNZ3</accession>
<keyword evidence="2" id="KW-1185">Reference proteome</keyword>
<dbReference type="GeneID" id="17317837"/>
<reference evidence="2" key="1">
    <citation type="journal article" date="2013" name="Proc. Natl. Acad. Sci. U.S.A.">
        <title>Genome structure and metabolic features in the red seaweed Chondrus crispus shed light on evolution of the Archaeplastida.</title>
        <authorList>
            <person name="Collen J."/>
            <person name="Porcel B."/>
            <person name="Carre W."/>
            <person name="Ball S.G."/>
            <person name="Chaparro C."/>
            <person name="Tonon T."/>
            <person name="Barbeyron T."/>
            <person name="Michel G."/>
            <person name="Noel B."/>
            <person name="Valentin K."/>
            <person name="Elias M."/>
            <person name="Artiguenave F."/>
            <person name="Arun A."/>
            <person name="Aury J.M."/>
            <person name="Barbosa-Neto J.F."/>
            <person name="Bothwell J.H."/>
            <person name="Bouget F.Y."/>
            <person name="Brillet L."/>
            <person name="Cabello-Hurtado F."/>
            <person name="Capella-Gutierrez S."/>
            <person name="Charrier B."/>
            <person name="Cladiere L."/>
            <person name="Cock J.M."/>
            <person name="Coelho S.M."/>
            <person name="Colleoni C."/>
            <person name="Czjzek M."/>
            <person name="Da Silva C."/>
            <person name="Delage L."/>
            <person name="Denoeud F."/>
            <person name="Deschamps P."/>
            <person name="Dittami S.M."/>
            <person name="Gabaldon T."/>
            <person name="Gachon C.M."/>
            <person name="Groisillier A."/>
            <person name="Herve C."/>
            <person name="Jabbari K."/>
            <person name="Katinka M."/>
            <person name="Kloareg B."/>
            <person name="Kowalczyk N."/>
            <person name="Labadie K."/>
            <person name="Leblanc C."/>
            <person name="Lopez P.J."/>
            <person name="McLachlan D.H."/>
            <person name="Meslet-Cladiere L."/>
            <person name="Moustafa A."/>
            <person name="Nehr Z."/>
            <person name="Nyvall Collen P."/>
            <person name="Panaud O."/>
            <person name="Partensky F."/>
            <person name="Poulain J."/>
            <person name="Rensing S.A."/>
            <person name="Rousvoal S."/>
            <person name="Samson G."/>
            <person name="Symeonidi A."/>
            <person name="Weissenbach J."/>
            <person name="Zambounis A."/>
            <person name="Wincker P."/>
            <person name="Boyen C."/>
        </authorList>
    </citation>
    <scope>NUCLEOTIDE SEQUENCE [LARGE SCALE GENOMIC DNA]</scope>
    <source>
        <strain evidence="2">cv. Stackhouse</strain>
    </source>
</reference>
<dbReference type="Proteomes" id="UP000012073">
    <property type="component" value="Unassembled WGS sequence"/>
</dbReference>
<dbReference type="Gramene" id="CDF39819">
    <property type="protein sequence ID" value="CDF39819"/>
    <property type="gene ID" value="CHC_T00000436001"/>
</dbReference>
<evidence type="ECO:0000313" key="2">
    <source>
        <dbReference type="Proteomes" id="UP000012073"/>
    </source>
</evidence>
<dbReference type="AlphaFoldDB" id="R7QNZ3"/>
<name>R7QNZ3_CHOCR</name>
<proteinExistence type="predicted"/>
<dbReference type="KEGG" id="ccp:CHC_T00000436001"/>